<reference evidence="1" key="1">
    <citation type="submission" date="2021-06" db="EMBL/GenBank/DDBJ databases">
        <authorList>
            <person name="Kallberg Y."/>
            <person name="Tangrot J."/>
            <person name="Rosling A."/>
        </authorList>
    </citation>
    <scope>NUCLEOTIDE SEQUENCE</scope>
    <source>
        <strain evidence="1">28 12/20/2015</strain>
    </source>
</reference>
<protein>
    <submittedName>
        <fullName evidence="1">12079_t:CDS:1</fullName>
    </submittedName>
</protein>
<proteinExistence type="predicted"/>
<keyword evidence="2" id="KW-1185">Reference proteome</keyword>
<name>A0ACA9JYR5_9GLOM</name>
<dbReference type="Proteomes" id="UP000789366">
    <property type="component" value="Unassembled WGS sequence"/>
</dbReference>
<organism evidence="1 2">
    <name type="scientific">Cetraspora pellucida</name>
    <dbReference type="NCBI Taxonomy" id="1433469"/>
    <lineage>
        <taxon>Eukaryota</taxon>
        <taxon>Fungi</taxon>
        <taxon>Fungi incertae sedis</taxon>
        <taxon>Mucoromycota</taxon>
        <taxon>Glomeromycotina</taxon>
        <taxon>Glomeromycetes</taxon>
        <taxon>Diversisporales</taxon>
        <taxon>Gigasporaceae</taxon>
        <taxon>Cetraspora</taxon>
    </lineage>
</organism>
<sequence length="381" mass="43875">MAQNTCFQECFASNPCINCLKQGIEKKFLSWTCGDRKLDLYLKKNQLDNLDNPMLLPIKWIPYEEFENLKLLRRGGEGIIYMATWKFGPLGLGSENVILKCLYSSISDMFLKELDLQVSLYHTNTPLCFGVSQEPTTKNYMIVMEYAEDGDLQRFIRNKFKEFTWKDKLRLLCDVSKTLKIIHNAGLVHGDLHSGNILKSNNRFYISDFGLCRPFCKTTDPSKLCGVLPYVAPEVLNSKSHGPEADIYGFGMIMWEITSGKQPYESVTHNFDLAQDIIAGSRPPIVHGAPKEIVDLIKRCWNDNPIIRPSAAELSRIFENWIIVEKFYEKWDADECVLFYDLDVEGENEEKFKQHTSQDNNTLNIDYISMPIDLIVPDEIY</sequence>
<evidence type="ECO:0000313" key="1">
    <source>
        <dbReference type="EMBL" id="CAG8442311.1"/>
    </source>
</evidence>
<accession>A0ACA9JYR5</accession>
<evidence type="ECO:0000313" key="2">
    <source>
        <dbReference type="Proteomes" id="UP000789366"/>
    </source>
</evidence>
<dbReference type="EMBL" id="CAJVPW010000084">
    <property type="protein sequence ID" value="CAG8442311.1"/>
    <property type="molecule type" value="Genomic_DNA"/>
</dbReference>
<comment type="caution">
    <text evidence="1">The sequence shown here is derived from an EMBL/GenBank/DDBJ whole genome shotgun (WGS) entry which is preliminary data.</text>
</comment>
<gene>
    <name evidence="1" type="ORF">SPELUC_LOCUS268</name>
</gene>